<keyword evidence="2" id="KW-1185">Reference proteome</keyword>
<accession>A0A2T3BCZ5</accession>
<evidence type="ECO:0000313" key="1">
    <source>
        <dbReference type="EMBL" id="PSS27242.1"/>
    </source>
</evidence>
<proteinExistence type="predicted"/>
<dbReference type="GeneID" id="36571272"/>
<dbReference type="AlphaFoldDB" id="A0A2T3BCZ5"/>
<dbReference type="InParanoid" id="A0A2T3BCZ5"/>
<organism evidence="1 2">
    <name type="scientific">Amorphotheca resinae ATCC 22711</name>
    <dbReference type="NCBI Taxonomy" id="857342"/>
    <lineage>
        <taxon>Eukaryota</taxon>
        <taxon>Fungi</taxon>
        <taxon>Dikarya</taxon>
        <taxon>Ascomycota</taxon>
        <taxon>Pezizomycotina</taxon>
        <taxon>Leotiomycetes</taxon>
        <taxon>Helotiales</taxon>
        <taxon>Amorphothecaceae</taxon>
        <taxon>Amorphotheca</taxon>
    </lineage>
</organism>
<dbReference type="PANTHER" id="PTHR34673:SF1">
    <property type="entry name" value="COLD-REGULATED PROTEIN"/>
    <property type="match status" value="1"/>
</dbReference>
<evidence type="ECO:0000313" key="2">
    <source>
        <dbReference type="Proteomes" id="UP000241818"/>
    </source>
</evidence>
<gene>
    <name evidence="1" type="ORF">M430DRAFT_151445</name>
</gene>
<dbReference type="RefSeq" id="XP_024724767.1">
    <property type="nucleotide sequence ID" value="XM_024863191.1"/>
</dbReference>
<dbReference type="PANTHER" id="PTHR34673">
    <property type="entry name" value="COLD-REGULATED PROTEIN"/>
    <property type="match status" value="1"/>
</dbReference>
<name>A0A2T3BCZ5_AMORE</name>
<dbReference type="Proteomes" id="UP000241818">
    <property type="component" value="Unassembled WGS sequence"/>
</dbReference>
<reference evidence="1 2" key="1">
    <citation type="journal article" date="2018" name="New Phytol.">
        <title>Comparative genomics and transcriptomics depict ericoid mycorrhizal fungi as versatile saprotrophs and plant mutualists.</title>
        <authorList>
            <person name="Martino E."/>
            <person name="Morin E."/>
            <person name="Grelet G.A."/>
            <person name="Kuo A."/>
            <person name="Kohler A."/>
            <person name="Daghino S."/>
            <person name="Barry K.W."/>
            <person name="Cichocki N."/>
            <person name="Clum A."/>
            <person name="Dockter R.B."/>
            <person name="Hainaut M."/>
            <person name="Kuo R.C."/>
            <person name="LaButti K."/>
            <person name="Lindahl B.D."/>
            <person name="Lindquist E.A."/>
            <person name="Lipzen A."/>
            <person name="Khouja H.R."/>
            <person name="Magnuson J."/>
            <person name="Murat C."/>
            <person name="Ohm R.A."/>
            <person name="Singer S.W."/>
            <person name="Spatafora J.W."/>
            <person name="Wang M."/>
            <person name="Veneault-Fourrey C."/>
            <person name="Henrissat B."/>
            <person name="Grigoriev I.V."/>
            <person name="Martin F.M."/>
            <person name="Perotto S."/>
        </authorList>
    </citation>
    <scope>NUCLEOTIDE SEQUENCE [LARGE SCALE GENOMIC DNA]</scope>
    <source>
        <strain evidence="1 2">ATCC 22711</strain>
    </source>
</reference>
<dbReference type="OrthoDB" id="4412445at2759"/>
<sequence>MDYLVKYHVSNPSHPVYFVVSHPLFLSFRHPNIYCSLFPGPIVTKSAQPPVKRIIPPLKMCGVPVPIPWICIQCGTDQNPCHCKIVGPTFGFVLTVVLAVC</sequence>
<dbReference type="EMBL" id="KZ679006">
    <property type="protein sequence ID" value="PSS27242.1"/>
    <property type="molecule type" value="Genomic_DNA"/>
</dbReference>
<protein>
    <submittedName>
        <fullName evidence="1">Uncharacterized protein</fullName>
    </submittedName>
</protein>